<organism evidence="2 3">
    <name type="scientific">Portunus trituberculatus</name>
    <name type="common">Swimming crab</name>
    <name type="synonym">Neptunus trituberculatus</name>
    <dbReference type="NCBI Taxonomy" id="210409"/>
    <lineage>
        <taxon>Eukaryota</taxon>
        <taxon>Metazoa</taxon>
        <taxon>Ecdysozoa</taxon>
        <taxon>Arthropoda</taxon>
        <taxon>Crustacea</taxon>
        <taxon>Multicrustacea</taxon>
        <taxon>Malacostraca</taxon>
        <taxon>Eumalacostraca</taxon>
        <taxon>Eucarida</taxon>
        <taxon>Decapoda</taxon>
        <taxon>Pleocyemata</taxon>
        <taxon>Brachyura</taxon>
        <taxon>Eubrachyura</taxon>
        <taxon>Portunoidea</taxon>
        <taxon>Portunidae</taxon>
        <taxon>Portuninae</taxon>
        <taxon>Portunus</taxon>
    </lineage>
</organism>
<sequence>MCSLHQTWGCLTLNKMLLNTAMRRLMRRMLATSRYMDMTVGVSHRPGWHGIWPSPPQSGSMSPANTSPYNIK</sequence>
<protein>
    <submittedName>
        <fullName evidence="2">Uncharacterized protein</fullName>
    </submittedName>
</protein>
<gene>
    <name evidence="2" type="ORF">E2C01_035547</name>
</gene>
<feature type="region of interest" description="Disordered" evidence="1">
    <location>
        <begin position="53"/>
        <end position="72"/>
    </location>
</feature>
<evidence type="ECO:0000256" key="1">
    <source>
        <dbReference type="SAM" id="MobiDB-lite"/>
    </source>
</evidence>
<dbReference type="AlphaFoldDB" id="A0A5B7F8R6"/>
<dbReference type="Proteomes" id="UP000324222">
    <property type="component" value="Unassembled WGS sequence"/>
</dbReference>
<name>A0A5B7F8R6_PORTR</name>
<feature type="compositionally biased region" description="Polar residues" evidence="1">
    <location>
        <begin position="57"/>
        <end position="72"/>
    </location>
</feature>
<evidence type="ECO:0000313" key="3">
    <source>
        <dbReference type="Proteomes" id="UP000324222"/>
    </source>
</evidence>
<comment type="caution">
    <text evidence="2">The sequence shown here is derived from an EMBL/GenBank/DDBJ whole genome shotgun (WGS) entry which is preliminary data.</text>
</comment>
<keyword evidence="3" id="KW-1185">Reference proteome</keyword>
<evidence type="ECO:0000313" key="2">
    <source>
        <dbReference type="EMBL" id="MPC41937.1"/>
    </source>
</evidence>
<proteinExistence type="predicted"/>
<reference evidence="2 3" key="1">
    <citation type="submission" date="2019-05" db="EMBL/GenBank/DDBJ databases">
        <title>Another draft genome of Portunus trituberculatus and its Hox gene families provides insights of decapod evolution.</title>
        <authorList>
            <person name="Jeong J.-H."/>
            <person name="Song I."/>
            <person name="Kim S."/>
            <person name="Choi T."/>
            <person name="Kim D."/>
            <person name="Ryu S."/>
            <person name="Kim W."/>
        </authorList>
    </citation>
    <scope>NUCLEOTIDE SEQUENCE [LARGE SCALE GENOMIC DNA]</scope>
    <source>
        <tissue evidence="2">Muscle</tissue>
    </source>
</reference>
<accession>A0A5B7F8R6</accession>
<dbReference type="EMBL" id="VSRR010005240">
    <property type="protein sequence ID" value="MPC41937.1"/>
    <property type="molecule type" value="Genomic_DNA"/>
</dbReference>